<evidence type="ECO:0000256" key="1">
    <source>
        <dbReference type="SAM" id="Coils"/>
    </source>
</evidence>
<feature type="region of interest" description="Disordered" evidence="2">
    <location>
        <begin position="1"/>
        <end position="53"/>
    </location>
</feature>
<dbReference type="AlphaFoldDB" id="A0A409XMT7"/>
<feature type="region of interest" description="Disordered" evidence="2">
    <location>
        <begin position="75"/>
        <end position="103"/>
    </location>
</feature>
<evidence type="ECO:0000313" key="3">
    <source>
        <dbReference type="EMBL" id="PPQ92051.1"/>
    </source>
</evidence>
<dbReference type="Proteomes" id="UP000283269">
    <property type="component" value="Unassembled WGS sequence"/>
</dbReference>
<name>A0A409XMT7_PSICY</name>
<proteinExistence type="predicted"/>
<organism evidence="3 4">
    <name type="scientific">Psilocybe cyanescens</name>
    <dbReference type="NCBI Taxonomy" id="93625"/>
    <lineage>
        <taxon>Eukaryota</taxon>
        <taxon>Fungi</taxon>
        <taxon>Dikarya</taxon>
        <taxon>Basidiomycota</taxon>
        <taxon>Agaricomycotina</taxon>
        <taxon>Agaricomycetes</taxon>
        <taxon>Agaricomycetidae</taxon>
        <taxon>Agaricales</taxon>
        <taxon>Agaricineae</taxon>
        <taxon>Strophariaceae</taxon>
        <taxon>Psilocybe</taxon>
    </lineage>
</organism>
<feature type="compositionally biased region" description="Polar residues" evidence="2">
    <location>
        <begin position="30"/>
        <end position="53"/>
    </location>
</feature>
<keyword evidence="4" id="KW-1185">Reference proteome</keyword>
<feature type="compositionally biased region" description="Low complexity" evidence="2">
    <location>
        <begin position="80"/>
        <end position="93"/>
    </location>
</feature>
<keyword evidence="1" id="KW-0175">Coiled coil</keyword>
<evidence type="ECO:0000313" key="4">
    <source>
        <dbReference type="Proteomes" id="UP000283269"/>
    </source>
</evidence>
<comment type="caution">
    <text evidence="3">The sequence shown here is derived from an EMBL/GenBank/DDBJ whole genome shotgun (WGS) entry which is preliminary data.</text>
</comment>
<evidence type="ECO:0000256" key="2">
    <source>
        <dbReference type="SAM" id="MobiDB-lite"/>
    </source>
</evidence>
<protein>
    <submittedName>
        <fullName evidence="3">Uncharacterized protein</fullName>
    </submittedName>
</protein>
<dbReference type="InParanoid" id="A0A409XMT7"/>
<dbReference type="EMBL" id="NHYD01001144">
    <property type="protein sequence ID" value="PPQ92051.1"/>
    <property type="molecule type" value="Genomic_DNA"/>
</dbReference>
<gene>
    <name evidence="3" type="ORF">CVT25_005400</name>
</gene>
<feature type="coiled-coil region" evidence="1">
    <location>
        <begin position="212"/>
        <end position="300"/>
    </location>
</feature>
<reference evidence="3 4" key="1">
    <citation type="journal article" date="2018" name="Evol. Lett.">
        <title>Horizontal gene cluster transfer increased hallucinogenic mushroom diversity.</title>
        <authorList>
            <person name="Reynolds H.T."/>
            <person name="Vijayakumar V."/>
            <person name="Gluck-Thaler E."/>
            <person name="Korotkin H.B."/>
            <person name="Matheny P.B."/>
            <person name="Slot J.C."/>
        </authorList>
    </citation>
    <scope>NUCLEOTIDE SEQUENCE [LARGE SCALE GENOMIC DNA]</scope>
    <source>
        <strain evidence="3 4">2631</strain>
    </source>
</reference>
<accession>A0A409XMT7</accession>
<sequence length="349" mass="38604">MDTSADYPPTNAPTVLADTRPHQLAPNKDGQLSTAANADLPQSTRFGNSSTNAQSSIPFWFDTSRLQSSEVGNCDSTHVPSTTMDTSTDYPTTSGGGRADAGPPQSTVNTGFPCFTVQSVPVQTGHPQSDGVENGVPDRNHSVNLDNMATGPAISGVPCTFFSRQNQPPVVFQGVDNPRKRPATDDHVTKVKVVEPDKAQLIRDQLVKDHVKDQLKEQQQKMTDSFNKERQKLSDSQQKLIDNLQKQLEKAKNDLEARCQKLEVDIAEHKKASKGLNVTINNQQANFSKAITKLRNQEKKSKDLEHVLSQLWNEHEQFKSSFESTVQQRGQEQSATISTLQIRLDELEK</sequence>